<dbReference type="AlphaFoldDB" id="A0A6M2BR39"/>
<proteinExistence type="predicted"/>
<accession>A0A6M2BR39</accession>
<evidence type="ECO:0000259" key="3">
    <source>
        <dbReference type="Pfam" id="PF04536"/>
    </source>
</evidence>
<dbReference type="Gene3D" id="3.10.310.50">
    <property type="match status" value="1"/>
</dbReference>
<sequence length="285" mass="28898">MVWLRRSVAACALLFVCSLPAQADVAVPALAARVTDLGSTLDATQRGALEAKLAAFEQAKGSQIAVLIVPTTEPETIEQYSIRVTDAWKLGRKGVDDGVLILVARNDHTIRIEVGYGLEGVVPDAIANRIIDETIVPRFKAGDYYGGLDAGITQLIGVINGEALPPPPRTSRAQGDHRVGAVMPLLFFVLVGAQFLRRVLGSGLGSVVAGGAVFAIAWLLSGTLLIAIFFGIVALLLTLLGIVPLGGFGGGFGGGGFGGGGGGFGGGGFSGGGGGFGGGGASGRW</sequence>
<feature type="transmembrane region" description="Helical" evidence="1">
    <location>
        <begin position="179"/>
        <end position="196"/>
    </location>
</feature>
<feature type="transmembrane region" description="Helical" evidence="1">
    <location>
        <begin position="203"/>
        <end position="220"/>
    </location>
</feature>
<dbReference type="PANTHER" id="PTHR30373:SF2">
    <property type="entry name" value="UPF0603 PROTEIN YGCG"/>
    <property type="match status" value="1"/>
</dbReference>
<keyword evidence="1" id="KW-0472">Membrane</keyword>
<dbReference type="Pfam" id="PF04536">
    <property type="entry name" value="TPM_phosphatase"/>
    <property type="match status" value="1"/>
</dbReference>
<organism evidence="4 5">
    <name type="scientific">Solimonas terrae</name>
    <dbReference type="NCBI Taxonomy" id="1396819"/>
    <lineage>
        <taxon>Bacteria</taxon>
        <taxon>Pseudomonadati</taxon>
        <taxon>Pseudomonadota</taxon>
        <taxon>Gammaproteobacteria</taxon>
        <taxon>Nevskiales</taxon>
        <taxon>Nevskiaceae</taxon>
        <taxon>Solimonas</taxon>
    </lineage>
</organism>
<dbReference type="EMBL" id="JAAMOW010000004">
    <property type="protein sequence ID" value="NGY05102.1"/>
    <property type="molecule type" value="Genomic_DNA"/>
</dbReference>
<dbReference type="Proteomes" id="UP000472676">
    <property type="component" value="Unassembled WGS sequence"/>
</dbReference>
<gene>
    <name evidence="4" type="ORF">G7Y85_10010</name>
</gene>
<feature type="chain" id="PRO_5026722813" evidence="2">
    <location>
        <begin position="24"/>
        <end position="285"/>
    </location>
</feature>
<dbReference type="PANTHER" id="PTHR30373">
    <property type="entry name" value="UPF0603 PROTEIN YGCG"/>
    <property type="match status" value="1"/>
</dbReference>
<name>A0A6M2BR39_9GAMM</name>
<protein>
    <submittedName>
        <fullName evidence="4">YgcG family protein</fullName>
    </submittedName>
</protein>
<keyword evidence="2" id="KW-0732">Signal</keyword>
<reference evidence="4 5" key="1">
    <citation type="journal article" date="2014" name="Int. J. Syst. Evol. Microbiol.">
        <title>Solimonas terrae sp. nov., isolated from soil.</title>
        <authorList>
            <person name="Kim S.J."/>
            <person name="Moon J.Y."/>
            <person name="Weon H.Y."/>
            <person name="Ahn J.H."/>
            <person name="Chen W.M."/>
            <person name="Kwon S.W."/>
        </authorList>
    </citation>
    <scope>NUCLEOTIDE SEQUENCE [LARGE SCALE GENOMIC DNA]</scope>
    <source>
        <strain evidence="4 5">KIS83-12</strain>
    </source>
</reference>
<feature type="transmembrane region" description="Helical" evidence="1">
    <location>
        <begin position="226"/>
        <end position="248"/>
    </location>
</feature>
<evidence type="ECO:0000313" key="4">
    <source>
        <dbReference type="EMBL" id="NGY05102.1"/>
    </source>
</evidence>
<keyword evidence="5" id="KW-1185">Reference proteome</keyword>
<evidence type="ECO:0000256" key="1">
    <source>
        <dbReference type="SAM" id="Phobius"/>
    </source>
</evidence>
<dbReference type="InterPro" id="IPR007621">
    <property type="entry name" value="TPM_dom"/>
</dbReference>
<feature type="domain" description="TPM" evidence="3">
    <location>
        <begin position="34"/>
        <end position="156"/>
    </location>
</feature>
<evidence type="ECO:0000256" key="2">
    <source>
        <dbReference type="SAM" id="SignalP"/>
    </source>
</evidence>
<evidence type="ECO:0000313" key="5">
    <source>
        <dbReference type="Proteomes" id="UP000472676"/>
    </source>
</evidence>
<keyword evidence="1" id="KW-0812">Transmembrane</keyword>
<feature type="signal peptide" evidence="2">
    <location>
        <begin position="1"/>
        <end position="23"/>
    </location>
</feature>
<dbReference type="RefSeq" id="WP_166256015.1">
    <property type="nucleotide sequence ID" value="NZ_JAAMOW010000004.1"/>
</dbReference>
<keyword evidence="1" id="KW-1133">Transmembrane helix</keyword>
<comment type="caution">
    <text evidence="4">The sequence shown here is derived from an EMBL/GenBank/DDBJ whole genome shotgun (WGS) entry which is preliminary data.</text>
</comment>